<name>R4KBS9_9FIRM</name>
<evidence type="ECO:0000313" key="2">
    <source>
        <dbReference type="EMBL" id="AGL00643.1"/>
    </source>
</evidence>
<dbReference type="OrthoDB" id="1684212at2"/>
<dbReference type="InterPro" id="IPR035965">
    <property type="entry name" value="PAS-like_dom_sf"/>
</dbReference>
<keyword evidence="3" id="KW-1185">Reference proteome</keyword>
<gene>
    <name evidence="2" type="ORF">Desgi_1118</name>
</gene>
<evidence type="ECO:0000259" key="1">
    <source>
        <dbReference type="Pfam" id="PF08448"/>
    </source>
</evidence>
<dbReference type="Gene3D" id="3.30.450.20">
    <property type="entry name" value="PAS domain"/>
    <property type="match status" value="1"/>
</dbReference>
<evidence type="ECO:0000313" key="3">
    <source>
        <dbReference type="Proteomes" id="UP000013520"/>
    </source>
</evidence>
<organism evidence="2 3">
    <name type="scientific">Desulfoscipio gibsoniae DSM 7213</name>
    <dbReference type="NCBI Taxonomy" id="767817"/>
    <lineage>
        <taxon>Bacteria</taxon>
        <taxon>Bacillati</taxon>
        <taxon>Bacillota</taxon>
        <taxon>Clostridia</taxon>
        <taxon>Eubacteriales</taxon>
        <taxon>Desulfallaceae</taxon>
        <taxon>Desulfoscipio</taxon>
    </lineage>
</organism>
<dbReference type="InterPro" id="IPR013656">
    <property type="entry name" value="PAS_4"/>
</dbReference>
<dbReference type="InterPro" id="IPR000014">
    <property type="entry name" value="PAS"/>
</dbReference>
<reference evidence="2 3" key="1">
    <citation type="submission" date="2012-01" db="EMBL/GenBank/DDBJ databases">
        <title>Complete sequence of Desulfotomaculum gibsoniae DSM 7213.</title>
        <authorList>
            <consortium name="US DOE Joint Genome Institute"/>
            <person name="Lucas S."/>
            <person name="Han J."/>
            <person name="Lapidus A."/>
            <person name="Cheng J.-F."/>
            <person name="Goodwin L."/>
            <person name="Pitluck S."/>
            <person name="Peters L."/>
            <person name="Ovchinnikova G."/>
            <person name="Teshima H."/>
            <person name="Detter J.C."/>
            <person name="Han C."/>
            <person name="Tapia R."/>
            <person name="Land M."/>
            <person name="Hauser L."/>
            <person name="Kyrpides N."/>
            <person name="Ivanova N."/>
            <person name="Pagani I."/>
            <person name="Parshina S."/>
            <person name="Plugge C."/>
            <person name="Muyzer G."/>
            <person name="Kuever J."/>
            <person name="Ivanova A."/>
            <person name="Nazina T."/>
            <person name="Klenk H.-P."/>
            <person name="Brambilla E."/>
            <person name="Spring S."/>
            <person name="Stams A.F."/>
            <person name="Woyke T."/>
        </authorList>
    </citation>
    <scope>NUCLEOTIDE SEQUENCE [LARGE SCALE GENOMIC DNA]</scope>
    <source>
        <strain evidence="2 3">DSM 7213</strain>
    </source>
</reference>
<dbReference type="Proteomes" id="UP000013520">
    <property type="component" value="Chromosome"/>
</dbReference>
<dbReference type="CDD" id="cd00130">
    <property type="entry name" value="PAS"/>
    <property type="match status" value="1"/>
</dbReference>
<dbReference type="STRING" id="767817.Desgi_1118"/>
<feature type="domain" description="PAS fold-4" evidence="1">
    <location>
        <begin position="9"/>
        <end position="60"/>
    </location>
</feature>
<accession>R4KBS9</accession>
<proteinExistence type="predicted"/>
<dbReference type="eggNOG" id="COG2461">
    <property type="taxonomic scope" value="Bacteria"/>
</dbReference>
<dbReference type="HOGENOM" id="CLU_2115833_0_0_9"/>
<dbReference type="SUPFAM" id="SSF55785">
    <property type="entry name" value="PYP-like sensor domain (PAS domain)"/>
    <property type="match status" value="1"/>
</dbReference>
<protein>
    <submittedName>
        <fullName evidence="2">PAS domain-containing protein</fullName>
    </submittedName>
</protein>
<dbReference type="AlphaFoldDB" id="R4KBS9"/>
<sequence length="113" mass="12819">MNSDWVKDFPAVVTLCDTNGKIIEMNDAAADHFRKNGGRELIGRSVFDCHPEPARSKLKTMLHNGVKNCYTIEKNGMKKLIYQTPWYKKNGEYAGFVEMIIAIPSDAPHYIRG</sequence>
<dbReference type="EMBL" id="CP003273">
    <property type="protein sequence ID" value="AGL00643.1"/>
    <property type="molecule type" value="Genomic_DNA"/>
</dbReference>
<dbReference type="KEGG" id="dgi:Desgi_1118"/>
<dbReference type="Pfam" id="PF08448">
    <property type="entry name" value="PAS_4"/>
    <property type="match status" value="1"/>
</dbReference>